<dbReference type="Pfam" id="PF22645">
    <property type="entry name" value="GKRP_SIS_N"/>
    <property type="match status" value="1"/>
</dbReference>
<evidence type="ECO:0000259" key="3">
    <source>
        <dbReference type="PROSITE" id="PS51464"/>
    </source>
</evidence>
<evidence type="ECO:0000256" key="2">
    <source>
        <dbReference type="ARBA" id="ARBA00023277"/>
    </source>
</evidence>
<dbReference type="PANTHER" id="PTHR10088:SF4">
    <property type="entry name" value="GLUCOKINASE REGULATORY PROTEIN"/>
    <property type="match status" value="1"/>
</dbReference>
<dbReference type="InterPro" id="IPR001347">
    <property type="entry name" value="SIS_dom"/>
</dbReference>
<dbReference type="Proteomes" id="UP001597387">
    <property type="component" value="Unassembled WGS sequence"/>
</dbReference>
<evidence type="ECO:0000313" key="4">
    <source>
        <dbReference type="EMBL" id="MFD2164544.1"/>
    </source>
</evidence>
<dbReference type="CDD" id="cd05007">
    <property type="entry name" value="SIS_Etherase"/>
    <property type="match status" value="1"/>
</dbReference>
<evidence type="ECO:0000313" key="5">
    <source>
        <dbReference type="Proteomes" id="UP001597387"/>
    </source>
</evidence>
<protein>
    <submittedName>
        <fullName evidence="4">N-acetylmuramic acid 6-phosphate etherase</fullName>
        <ecNumber evidence="4">4.2.1.126</ecNumber>
    </submittedName>
</protein>
<dbReference type="InterPro" id="IPR040190">
    <property type="entry name" value="MURQ/GCKR"/>
</dbReference>
<dbReference type="EMBL" id="JBHUHZ010000005">
    <property type="protein sequence ID" value="MFD2164544.1"/>
    <property type="molecule type" value="Genomic_DNA"/>
</dbReference>
<dbReference type="GO" id="GO:0016829">
    <property type="term" value="F:lyase activity"/>
    <property type="evidence" value="ECO:0007669"/>
    <property type="project" value="UniProtKB-KW"/>
</dbReference>
<comment type="caution">
    <text evidence="4">The sequence shown here is derived from an EMBL/GenBank/DDBJ whole genome shotgun (WGS) entry which is preliminary data.</text>
</comment>
<keyword evidence="2" id="KW-0119">Carbohydrate metabolism</keyword>
<dbReference type="InterPro" id="IPR046348">
    <property type="entry name" value="SIS_dom_sf"/>
</dbReference>
<accession>A0ABW4ZSB2</accession>
<dbReference type="InterPro" id="IPR005488">
    <property type="entry name" value="Etherase_MurQ"/>
</dbReference>
<reference evidence="5" key="1">
    <citation type="journal article" date="2019" name="Int. J. Syst. Evol. Microbiol.">
        <title>The Global Catalogue of Microorganisms (GCM) 10K type strain sequencing project: providing services to taxonomists for standard genome sequencing and annotation.</title>
        <authorList>
            <consortium name="The Broad Institute Genomics Platform"/>
            <consortium name="The Broad Institute Genome Sequencing Center for Infectious Disease"/>
            <person name="Wu L."/>
            <person name="Ma J."/>
        </authorList>
    </citation>
    <scope>NUCLEOTIDE SEQUENCE [LARGE SCALE GENOMIC DNA]</scope>
    <source>
        <strain evidence="5">KCTC 42217</strain>
    </source>
</reference>
<dbReference type="PROSITE" id="PS51464">
    <property type="entry name" value="SIS"/>
    <property type="match status" value="1"/>
</dbReference>
<sequence>MDSILITEYSSTHRHLEKLTVEEITAKINSEDKIVAPAIEEALPQINAVIKCIVSKLNSGGRVFYVGAGSGGRLSVLDVIELPTTYGVHKDLFNVILAGGAERLIDALEEKEDDTAEAWAKLQECSINNKDIVIGISASGTTPFVLAALKQCRKNQITTACIVSNPNSPIANNSDFPIEVITGPEFITGSTRMKCGTAQKMLFDMISTTTMIQMGRVEDNKMVNVKLINEKIIDRGVRMLMEKSGIQDYNEARDLLLAAGSVKGALDNLFTIR</sequence>
<organism evidence="4 5">
    <name type="scientific">Paradesertivirga mongoliensis</name>
    <dbReference type="NCBI Taxonomy" id="2100740"/>
    <lineage>
        <taxon>Bacteria</taxon>
        <taxon>Pseudomonadati</taxon>
        <taxon>Bacteroidota</taxon>
        <taxon>Sphingobacteriia</taxon>
        <taxon>Sphingobacteriales</taxon>
        <taxon>Sphingobacteriaceae</taxon>
        <taxon>Paradesertivirga</taxon>
    </lineage>
</organism>
<dbReference type="PANTHER" id="PTHR10088">
    <property type="entry name" value="GLUCOKINASE REGULATORY PROTEIN"/>
    <property type="match status" value="1"/>
</dbReference>
<dbReference type="EC" id="4.2.1.126" evidence="4"/>
<keyword evidence="1 4" id="KW-0456">Lyase</keyword>
<dbReference type="RefSeq" id="WP_255905564.1">
    <property type="nucleotide sequence ID" value="NZ_JAFMZO010000006.1"/>
</dbReference>
<proteinExistence type="predicted"/>
<gene>
    <name evidence="4" type="ORF">ACFSJU_19215</name>
</gene>
<keyword evidence="5" id="KW-1185">Reference proteome</keyword>
<name>A0ABW4ZSB2_9SPHI</name>
<dbReference type="Gene3D" id="3.40.50.10490">
    <property type="entry name" value="Glucose-6-phosphate isomerase like protein, domain 1"/>
    <property type="match status" value="1"/>
</dbReference>
<feature type="domain" description="SIS" evidence="3">
    <location>
        <begin position="53"/>
        <end position="216"/>
    </location>
</feature>
<dbReference type="SUPFAM" id="SSF53697">
    <property type="entry name" value="SIS domain"/>
    <property type="match status" value="1"/>
</dbReference>
<evidence type="ECO:0000256" key="1">
    <source>
        <dbReference type="ARBA" id="ARBA00023239"/>
    </source>
</evidence>
<dbReference type="NCBIfam" id="NF009222">
    <property type="entry name" value="PRK12570.1"/>
    <property type="match status" value="1"/>
</dbReference>
<dbReference type="NCBIfam" id="NF003915">
    <property type="entry name" value="PRK05441.1"/>
    <property type="match status" value="1"/>
</dbReference>